<dbReference type="InterPro" id="IPR001138">
    <property type="entry name" value="Zn2Cys6_DnaBD"/>
</dbReference>
<comment type="caution">
    <text evidence="7">The sequence shown here is derived from an EMBL/GenBank/DDBJ whole genome shotgun (WGS) entry which is preliminary data.</text>
</comment>
<dbReference type="PROSITE" id="PS00463">
    <property type="entry name" value="ZN2_CY6_FUNGAL_1"/>
    <property type="match status" value="1"/>
</dbReference>
<dbReference type="Pfam" id="PF00172">
    <property type="entry name" value="Zn_clus"/>
    <property type="match status" value="1"/>
</dbReference>
<dbReference type="PANTHER" id="PTHR47424">
    <property type="entry name" value="REGULATORY PROTEIN GAL4"/>
    <property type="match status" value="1"/>
</dbReference>
<dbReference type="STRING" id="1093900.A0A507BGA5"/>
<dbReference type="EMBL" id="SKBQ01000001">
    <property type="protein sequence ID" value="TPX16021.1"/>
    <property type="molecule type" value="Genomic_DNA"/>
</dbReference>
<reference evidence="7 8" key="1">
    <citation type="submission" date="2019-06" db="EMBL/GenBank/DDBJ databases">
        <title>Draft genome sequence of the filamentous fungus Phialemoniopsis curvata isolated from diesel fuel.</title>
        <authorList>
            <person name="Varaljay V.A."/>
            <person name="Lyon W.J."/>
            <person name="Crouch A.L."/>
            <person name="Drake C.E."/>
            <person name="Hollomon J.M."/>
            <person name="Nadeau L.J."/>
            <person name="Nunn H.S."/>
            <person name="Stevenson B.S."/>
            <person name="Bojanowski C.L."/>
            <person name="Crookes-Goodson W.J."/>
        </authorList>
    </citation>
    <scope>NUCLEOTIDE SEQUENCE [LARGE SCALE GENOMIC DNA]</scope>
    <source>
        <strain evidence="7 8">D216</strain>
    </source>
</reference>
<evidence type="ECO:0000259" key="6">
    <source>
        <dbReference type="PROSITE" id="PS50048"/>
    </source>
</evidence>
<feature type="region of interest" description="Disordered" evidence="5">
    <location>
        <begin position="128"/>
        <end position="164"/>
    </location>
</feature>
<keyword evidence="8" id="KW-1185">Reference proteome</keyword>
<evidence type="ECO:0000256" key="5">
    <source>
        <dbReference type="SAM" id="MobiDB-lite"/>
    </source>
</evidence>
<dbReference type="AlphaFoldDB" id="A0A507BGA5"/>
<feature type="compositionally biased region" description="Low complexity" evidence="5">
    <location>
        <begin position="134"/>
        <end position="148"/>
    </location>
</feature>
<feature type="region of interest" description="Disordered" evidence="5">
    <location>
        <begin position="215"/>
        <end position="242"/>
    </location>
</feature>
<dbReference type="CDD" id="cd00067">
    <property type="entry name" value="GAL4"/>
    <property type="match status" value="1"/>
</dbReference>
<name>A0A507BGA5_9PEZI</name>
<dbReference type="GO" id="GO:0000435">
    <property type="term" value="P:positive regulation of transcription from RNA polymerase II promoter by galactose"/>
    <property type="evidence" value="ECO:0007669"/>
    <property type="project" value="TreeGrafter"/>
</dbReference>
<dbReference type="InterPro" id="IPR051127">
    <property type="entry name" value="Fungal_SecMet_Regulators"/>
</dbReference>
<feature type="region of interest" description="Disordered" evidence="5">
    <location>
        <begin position="1"/>
        <end position="26"/>
    </location>
</feature>
<dbReference type="GO" id="GO:0006351">
    <property type="term" value="P:DNA-templated transcription"/>
    <property type="evidence" value="ECO:0007669"/>
    <property type="project" value="InterPro"/>
</dbReference>
<evidence type="ECO:0000256" key="1">
    <source>
        <dbReference type="ARBA" id="ARBA00022723"/>
    </source>
</evidence>
<dbReference type="GO" id="GO:0005634">
    <property type="term" value="C:nucleus"/>
    <property type="evidence" value="ECO:0007669"/>
    <property type="project" value="TreeGrafter"/>
</dbReference>
<keyword evidence="4" id="KW-0539">Nucleus</keyword>
<dbReference type="Proteomes" id="UP000319257">
    <property type="component" value="Unassembled WGS sequence"/>
</dbReference>
<keyword evidence="1" id="KW-0479">Metal-binding</keyword>
<dbReference type="GO" id="GO:0000978">
    <property type="term" value="F:RNA polymerase II cis-regulatory region sequence-specific DNA binding"/>
    <property type="evidence" value="ECO:0007669"/>
    <property type="project" value="TreeGrafter"/>
</dbReference>
<dbReference type="GeneID" id="41967802"/>
<sequence length="773" mass="85428">MPELREGRVVKRSSNANSHEPAKRQRAPYALRACDACRRRKGKCDGAQPCGHCAGRGQGCSYSTSLASDEWWLATVASDAAGDRGEQTQNLRASKRASSITSSSNTNTQEAIMEMMSNLQGQLDSLASHVRSSGQNSNAQPANPNNSGSVGEGSTPSNETEATLSEHLVRRASQHFYGPTSPEYSLNVAQIKLRQMTSSGTPLQKQHLQLASIDDDAVSDHEDSNEIDQSTPAGSPQNRDRGEKTRLMRFRSLMSLQEAVRLLFVYQEVVGEFHPIIDIDKIMARLRSCYADVDPALWDCSPGRSGSTTGDEEILILNLALAIALRAEAKSSTHEMEGQIRESFEDSVNSRIAAPVTSLNAVTITLLKGFYDFFYDMIRSSWRMCGIAGRMLMELGLHNGDQSKFVVDSESQRTDVSTLVCSIVILDRQWSASTGLPKNFQDSHFDPLPKASIKNPYLKAMLSFILISDKFNEPISQAAKGEKYNDDDAFEVMNFQIEQWRKKSVGAHCLTQVDSWASDPSTRPPSWAILLTLRAMSIRSLLLKPSFFSQHDTEASRKCLRPAIEIASTMINALYTLDTTTDIYRKQHPYYQHLLASASALAFLIVASMEQNRHTRGVSLPPDLIETLNRTTEMAITLAANYAKTSRASRRLLKKLSEMRGSLIGLGITQTPATLSQEKRQPQRREQEASLANTSRAVQRKALPQQQALVPSGSFEFRAEFTQPFDVSTTAPAFTGSMAPLSDFDLQSGGWAESLWFHWPLGADSSMFPEPGT</sequence>
<feature type="compositionally biased region" description="Basic and acidic residues" evidence="5">
    <location>
        <begin position="677"/>
        <end position="688"/>
    </location>
</feature>
<dbReference type="GO" id="GO:0000981">
    <property type="term" value="F:DNA-binding transcription factor activity, RNA polymerase II-specific"/>
    <property type="evidence" value="ECO:0007669"/>
    <property type="project" value="InterPro"/>
</dbReference>
<evidence type="ECO:0000256" key="2">
    <source>
        <dbReference type="ARBA" id="ARBA00023015"/>
    </source>
</evidence>
<dbReference type="Pfam" id="PF04082">
    <property type="entry name" value="Fungal_trans"/>
    <property type="match status" value="1"/>
</dbReference>
<feature type="region of interest" description="Disordered" evidence="5">
    <location>
        <begin position="80"/>
        <end position="106"/>
    </location>
</feature>
<organism evidence="7 8">
    <name type="scientific">Thyridium curvatum</name>
    <dbReference type="NCBI Taxonomy" id="1093900"/>
    <lineage>
        <taxon>Eukaryota</taxon>
        <taxon>Fungi</taxon>
        <taxon>Dikarya</taxon>
        <taxon>Ascomycota</taxon>
        <taxon>Pezizomycotina</taxon>
        <taxon>Sordariomycetes</taxon>
        <taxon>Sordariomycetidae</taxon>
        <taxon>Thyridiales</taxon>
        <taxon>Thyridiaceae</taxon>
        <taxon>Thyridium</taxon>
    </lineage>
</organism>
<dbReference type="RefSeq" id="XP_030997732.1">
    <property type="nucleotide sequence ID" value="XM_031137862.1"/>
</dbReference>
<dbReference type="InParanoid" id="A0A507BGA5"/>
<evidence type="ECO:0000313" key="7">
    <source>
        <dbReference type="EMBL" id="TPX16021.1"/>
    </source>
</evidence>
<feature type="region of interest" description="Disordered" evidence="5">
    <location>
        <begin position="671"/>
        <end position="700"/>
    </location>
</feature>
<dbReference type="InterPro" id="IPR036864">
    <property type="entry name" value="Zn2-C6_fun-type_DNA-bd_sf"/>
</dbReference>
<gene>
    <name evidence="7" type="ORF">E0L32_000355</name>
</gene>
<evidence type="ECO:0000256" key="4">
    <source>
        <dbReference type="ARBA" id="ARBA00023242"/>
    </source>
</evidence>
<dbReference type="Gene3D" id="4.10.240.10">
    <property type="entry name" value="Zn(2)-C6 fungal-type DNA-binding domain"/>
    <property type="match status" value="1"/>
</dbReference>
<dbReference type="GO" id="GO:0008270">
    <property type="term" value="F:zinc ion binding"/>
    <property type="evidence" value="ECO:0007669"/>
    <property type="project" value="InterPro"/>
</dbReference>
<dbReference type="CDD" id="cd12148">
    <property type="entry name" value="fungal_TF_MHR"/>
    <property type="match status" value="1"/>
</dbReference>
<dbReference type="PANTHER" id="PTHR47424:SF5">
    <property type="entry name" value="ZN(II)2CYS6 TRANSCRIPTION FACTOR (EUROFUNG)"/>
    <property type="match status" value="1"/>
</dbReference>
<proteinExistence type="predicted"/>
<evidence type="ECO:0000256" key="3">
    <source>
        <dbReference type="ARBA" id="ARBA00023163"/>
    </source>
</evidence>
<keyword evidence="2" id="KW-0805">Transcription regulation</keyword>
<accession>A0A507BGA5</accession>
<dbReference type="InterPro" id="IPR007219">
    <property type="entry name" value="XnlR_reg_dom"/>
</dbReference>
<dbReference type="SMART" id="SM00066">
    <property type="entry name" value="GAL4"/>
    <property type="match status" value="1"/>
</dbReference>
<feature type="compositionally biased region" description="Polar residues" evidence="5">
    <location>
        <begin position="227"/>
        <end position="237"/>
    </location>
</feature>
<dbReference type="SUPFAM" id="SSF57701">
    <property type="entry name" value="Zn2/Cys6 DNA-binding domain"/>
    <property type="match status" value="1"/>
</dbReference>
<evidence type="ECO:0000313" key="8">
    <source>
        <dbReference type="Proteomes" id="UP000319257"/>
    </source>
</evidence>
<feature type="domain" description="Zn(2)-C6 fungal-type" evidence="6">
    <location>
        <begin position="33"/>
        <end position="62"/>
    </location>
</feature>
<dbReference type="PROSITE" id="PS50048">
    <property type="entry name" value="ZN2_CY6_FUNGAL_2"/>
    <property type="match status" value="1"/>
</dbReference>
<protein>
    <recommendedName>
        <fullName evidence="6">Zn(2)-C6 fungal-type domain-containing protein</fullName>
    </recommendedName>
</protein>
<dbReference type="OrthoDB" id="2123952at2759"/>
<keyword evidence="3" id="KW-0804">Transcription</keyword>
<feature type="compositionally biased region" description="Polar residues" evidence="5">
    <location>
        <begin position="152"/>
        <end position="163"/>
    </location>
</feature>
<dbReference type="SMART" id="SM00906">
    <property type="entry name" value="Fungal_trans"/>
    <property type="match status" value="1"/>
</dbReference>